<dbReference type="Proteomes" id="UP001419268">
    <property type="component" value="Unassembled WGS sequence"/>
</dbReference>
<protein>
    <submittedName>
        <fullName evidence="2">Uncharacterized protein</fullName>
    </submittedName>
</protein>
<keyword evidence="1" id="KW-1133">Transmembrane helix</keyword>
<sequence>MCTDDVSYGCCIRRQTYLTNWVASFRDSFGFGWNTHSYPQKLYGVYLVSVTIIGGYLTIISLAVCGNELTRAYTLLYNLHYPGPIHDRDLVTNPIWGPQSTLGRRHQGPLSGKGKEPLALQISAAVRVWTADKGRSSLAAP</sequence>
<name>A0AAP0HX37_9MAGN</name>
<evidence type="ECO:0000313" key="2">
    <source>
        <dbReference type="EMBL" id="KAK9104893.1"/>
    </source>
</evidence>
<dbReference type="EMBL" id="JBBNAG010000009">
    <property type="protein sequence ID" value="KAK9104893.1"/>
    <property type="molecule type" value="Genomic_DNA"/>
</dbReference>
<evidence type="ECO:0000256" key="1">
    <source>
        <dbReference type="SAM" id="Phobius"/>
    </source>
</evidence>
<gene>
    <name evidence="2" type="ORF">Scep_021737</name>
</gene>
<accession>A0AAP0HX37</accession>
<proteinExistence type="predicted"/>
<keyword evidence="3" id="KW-1185">Reference proteome</keyword>
<dbReference type="AlphaFoldDB" id="A0AAP0HX37"/>
<comment type="caution">
    <text evidence="2">The sequence shown here is derived from an EMBL/GenBank/DDBJ whole genome shotgun (WGS) entry which is preliminary data.</text>
</comment>
<evidence type="ECO:0000313" key="3">
    <source>
        <dbReference type="Proteomes" id="UP001419268"/>
    </source>
</evidence>
<keyword evidence="1" id="KW-0812">Transmembrane</keyword>
<organism evidence="2 3">
    <name type="scientific">Stephania cephalantha</name>
    <dbReference type="NCBI Taxonomy" id="152367"/>
    <lineage>
        <taxon>Eukaryota</taxon>
        <taxon>Viridiplantae</taxon>
        <taxon>Streptophyta</taxon>
        <taxon>Embryophyta</taxon>
        <taxon>Tracheophyta</taxon>
        <taxon>Spermatophyta</taxon>
        <taxon>Magnoliopsida</taxon>
        <taxon>Ranunculales</taxon>
        <taxon>Menispermaceae</taxon>
        <taxon>Menispermoideae</taxon>
        <taxon>Cissampelideae</taxon>
        <taxon>Stephania</taxon>
    </lineage>
</organism>
<reference evidence="2 3" key="1">
    <citation type="submission" date="2024-01" db="EMBL/GenBank/DDBJ databases">
        <title>Genome assemblies of Stephania.</title>
        <authorList>
            <person name="Yang L."/>
        </authorList>
    </citation>
    <scope>NUCLEOTIDE SEQUENCE [LARGE SCALE GENOMIC DNA]</scope>
    <source>
        <strain evidence="2">JXDWG</strain>
        <tissue evidence="2">Leaf</tissue>
    </source>
</reference>
<keyword evidence="1" id="KW-0472">Membrane</keyword>
<feature type="transmembrane region" description="Helical" evidence="1">
    <location>
        <begin position="43"/>
        <end position="65"/>
    </location>
</feature>